<dbReference type="InterPro" id="IPR006311">
    <property type="entry name" value="TAT_signal"/>
</dbReference>
<evidence type="ECO:0000313" key="2">
    <source>
        <dbReference type="EMBL" id="KAB2809645.1"/>
    </source>
</evidence>
<dbReference type="GO" id="GO:0016491">
    <property type="term" value="F:oxidoreductase activity"/>
    <property type="evidence" value="ECO:0007669"/>
    <property type="project" value="TreeGrafter"/>
</dbReference>
<name>A0A7J5DWK7_NOCSI</name>
<evidence type="ECO:0000256" key="1">
    <source>
        <dbReference type="SAM" id="MobiDB-lite"/>
    </source>
</evidence>
<dbReference type="PROSITE" id="PS51318">
    <property type="entry name" value="TAT"/>
    <property type="match status" value="1"/>
</dbReference>
<feature type="compositionally biased region" description="Basic residues" evidence="1">
    <location>
        <begin position="155"/>
        <end position="170"/>
    </location>
</feature>
<sequence>MAQRLDRRTLLTSSAAVGAGAVLAGTGLAPALAASPGRRAVVLGGGMAGLTAAHELVERGFEVTVFEPSAWGGKARSIPVAGTGTGGRADLPGEHGFRFFPGFYHHVPETMRRIPFGAGTVGDNLVAATGGKFLRAGERADGFVFGIGPDPPAAAHRRRPAPLPARHARRPDRPAAGARLLRRAPPRLPDQLRRAPPGPVGEGQLVGLRRRRPTLEGVPARPRRGPDPQPGRGQGDDRQHPHDRHHGRGVRLQHDGPRQRRCARPGPRPAHQRGLDRPVDGVPAQPGSAPGLRPAPGPVRRRARPGRRGCPRRRLRRHDPGRGRLVRQRDARRARRADADARRARSRARAEGARHADHRLDGGHPALPARARQADPRAHHLPRRPVVADRPHPGPVLGRPDDRPRLRRRRGRRHPLDRHLQLGRAGHPLRQDRQGVHARRDRRRGARPGPGPPHGRRPAARGDRALLVPRPRRALGRRPAPQHQRDAAARQHRRLLVAAPDRPDRRAEPDDERRLRADRHRPGHHGGRQRVGAPRGQRHPRRVGLVGGAGHDVPALRPAGVHAAQADRPAALQARPAQPA</sequence>
<feature type="compositionally biased region" description="Basic residues" evidence="1">
    <location>
        <begin position="516"/>
        <end position="528"/>
    </location>
</feature>
<accession>A0A7J5DWK7</accession>
<dbReference type="EMBL" id="WBVM01000002">
    <property type="protein sequence ID" value="KAB2809645.1"/>
    <property type="molecule type" value="Genomic_DNA"/>
</dbReference>
<dbReference type="InterPro" id="IPR050464">
    <property type="entry name" value="Zeta_carotene_desat/Oxidored"/>
</dbReference>
<feature type="compositionally biased region" description="Basic residues" evidence="1">
    <location>
        <begin position="405"/>
        <end position="416"/>
    </location>
</feature>
<feature type="compositionally biased region" description="Basic residues" evidence="1">
    <location>
        <begin position="299"/>
        <end position="317"/>
    </location>
</feature>
<dbReference type="InterPro" id="IPR036188">
    <property type="entry name" value="FAD/NAD-bd_sf"/>
</dbReference>
<dbReference type="Proteomes" id="UP000449906">
    <property type="component" value="Unassembled WGS sequence"/>
</dbReference>
<dbReference type="Gene3D" id="3.50.50.60">
    <property type="entry name" value="FAD/NAD(P)-binding domain"/>
    <property type="match status" value="1"/>
</dbReference>
<feature type="compositionally biased region" description="Basic and acidic residues" evidence="1">
    <location>
        <begin position="318"/>
        <end position="362"/>
    </location>
</feature>
<reference evidence="2 3" key="1">
    <citation type="submission" date="2019-09" db="EMBL/GenBank/DDBJ databases">
        <title>Pimelobacter sp. isolated from Paulinella.</title>
        <authorList>
            <person name="Jeong S.E."/>
        </authorList>
    </citation>
    <scope>NUCLEOTIDE SEQUENCE [LARGE SCALE GENOMIC DNA]</scope>
    <source>
        <strain evidence="2 3">Pch-N</strain>
    </source>
</reference>
<dbReference type="PANTHER" id="PTHR42923:SF46">
    <property type="entry name" value="AMINE OXIDASE"/>
    <property type="match status" value="1"/>
</dbReference>
<dbReference type="Pfam" id="PF13450">
    <property type="entry name" value="NAD_binding_8"/>
    <property type="match status" value="1"/>
</dbReference>
<comment type="caution">
    <text evidence="2">The sequence shown here is derived from an EMBL/GenBank/DDBJ whole genome shotgun (WGS) entry which is preliminary data.</text>
</comment>
<dbReference type="SUPFAM" id="SSF51905">
    <property type="entry name" value="FAD/NAD(P)-binding domain"/>
    <property type="match status" value="1"/>
</dbReference>
<proteinExistence type="predicted"/>
<protein>
    <submittedName>
        <fullName evidence="2">NAD(P)-binding protein</fullName>
    </submittedName>
</protein>
<dbReference type="AlphaFoldDB" id="A0A7J5DWK7"/>
<feature type="compositionally biased region" description="Basic residues" evidence="1">
    <location>
        <begin position="241"/>
        <end position="251"/>
    </location>
</feature>
<dbReference type="PANTHER" id="PTHR42923">
    <property type="entry name" value="PROTOPORPHYRINOGEN OXIDASE"/>
    <property type="match status" value="1"/>
</dbReference>
<evidence type="ECO:0000313" key="3">
    <source>
        <dbReference type="Proteomes" id="UP000449906"/>
    </source>
</evidence>
<gene>
    <name evidence="2" type="ORF">F9L07_17230</name>
</gene>
<organism evidence="2 3">
    <name type="scientific">Nocardioides simplex</name>
    <name type="common">Arthrobacter simplex</name>
    <dbReference type="NCBI Taxonomy" id="2045"/>
    <lineage>
        <taxon>Bacteria</taxon>
        <taxon>Bacillati</taxon>
        <taxon>Actinomycetota</taxon>
        <taxon>Actinomycetes</taxon>
        <taxon>Propionibacteriales</taxon>
        <taxon>Nocardioidaceae</taxon>
        <taxon>Pimelobacter</taxon>
    </lineage>
</organism>
<feature type="compositionally biased region" description="Basic residues" evidence="1">
    <location>
        <begin position="436"/>
        <end position="446"/>
    </location>
</feature>
<feature type="compositionally biased region" description="Basic and acidic residues" evidence="1">
    <location>
        <begin position="501"/>
        <end position="515"/>
    </location>
</feature>
<feature type="compositionally biased region" description="Low complexity" evidence="1">
    <location>
        <begin position="563"/>
        <end position="580"/>
    </location>
</feature>
<feature type="region of interest" description="Disordered" evidence="1">
    <location>
        <begin position="147"/>
        <end position="580"/>
    </location>
</feature>